<proteinExistence type="predicted"/>
<feature type="compositionally biased region" description="Polar residues" evidence="1">
    <location>
        <begin position="15"/>
        <end position="39"/>
    </location>
</feature>
<feature type="region of interest" description="Disordered" evidence="1">
    <location>
        <begin position="88"/>
        <end position="115"/>
    </location>
</feature>
<evidence type="ECO:0000256" key="1">
    <source>
        <dbReference type="SAM" id="MobiDB-lite"/>
    </source>
</evidence>
<reference evidence="3" key="1">
    <citation type="journal article" date="2023" name="G3 (Bethesda)">
        <title>A reference genome for the long-term kleptoplast-retaining sea slug Elysia crispata morphotype clarki.</title>
        <authorList>
            <person name="Eastman K.E."/>
            <person name="Pendleton A.L."/>
            <person name="Shaikh M.A."/>
            <person name="Suttiyut T."/>
            <person name="Ogas R."/>
            <person name="Tomko P."/>
            <person name="Gavelis G."/>
            <person name="Widhalm J.R."/>
            <person name="Wisecaver J.H."/>
        </authorList>
    </citation>
    <scope>NUCLEOTIDE SEQUENCE</scope>
    <source>
        <strain evidence="3">ECLA1</strain>
    </source>
</reference>
<keyword evidence="2" id="KW-0812">Transmembrane</keyword>
<accession>A0AAE0YGE4</accession>
<evidence type="ECO:0000313" key="3">
    <source>
        <dbReference type="EMBL" id="KAK3744487.1"/>
    </source>
</evidence>
<organism evidence="3 4">
    <name type="scientific">Elysia crispata</name>
    <name type="common">lettuce slug</name>
    <dbReference type="NCBI Taxonomy" id="231223"/>
    <lineage>
        <taxon>Eukaryota</taxon>
        <taxon>Metazoa</taxon>
        <taxon>Spiralia</taxon>
        <taxon>Lophotrochozoa</taxon>
        <taxon>Mollusca</taxon>
        <taxon>Gastropoda</taxon>
        <taxon>Heterobranchia</taxon>
        <taxon>Euthyneura</taxon>
        <taxon>Panpulmonata</taxon>
        <taxon>Sacoglossa</taxon>
        <taxon>Placobranchoidea</taxon>
        <taxon>Plakobranchidae</taxon>
        <taxon>Elysia</taxon>
    </lineage>
</organism>
<evidence type="ECO:0000256" key="2">
    <source>
        <dbReference type="SAM" id="Phobius"/>
    </source>
</evidence>
<keyword evidence="4" id="KW-1185">Reference proteome</keyword>
<dbReference type="AlphaFoldDB" id="A0AAE0YGE4"/>
<dbReference type="Proteomes" id="UP001283361">
    <property type="component" value="Unassembled WGS sequence"/>
</dbReference>
<comment type="caution">
    <text evidence="3">The sequence shown here is derived from an EMBL/GenBank/DDBJ whole genome shotgun (WGS) entry which is preliminary data.</text>
</comment>
<evidence type="ECO:0000313" key="4">
    <source>
        <dbReference type="Proteomes" id="UP001283361"/>
    </source>
</evidence>
<sequence>MGLKFAKGTCRDESSITPVPSYTSKASDTSKPSYTPEPSHTSREPYFESSSSSNESLKAAVAIGWVLFAVALGVIVAYIVYRFKKSKQKPSKPNPVRSESRGNAYTGQQIDNHHGGRGRVLELQHPYPAAEKGGHEYDECDSNGNSANDYNIIDEEKRTPAATKKVTKLDDIKAMLKRRPLPGYTNEASLIMAGAARMGRDEMSRQGTTTELNKGETSNGYTELEAVSLSEDQQIPEDEPGLYGIDSGIREERQDSKNSNMADYAKLNSRGHGLAASVKPTDPDTYNTASSRFEERSKNGAYDMPKPMGRDYDVPSG</sequence>
<feature type="compositionally biased region" description="Polar residues" evidence="1">
    <location>
        <begin position="205"/>
        <end position="219"/>
    </location>
</feature>
<feature type="compositionally biased region" description="Polar residues" evidence="1">
    <location>
        <begin position="101"/>
        <end position="110"/>
    </location>
</feature>
<protein>
    <submittedName>
        <fullName evidence="3">Uncharacterized protein</fullName>
    </submittedName>
</protein>
<feature type="region of interest" description="Disordered" evidence="1">
    <location>
        <begin position="1"/>
        <end position="50"/>
    </location>
</feature>
<feature type="compositionally biased region" description="Basic and acidic residues" evidence="1">
    <location>
        <begin position="308"/>
        <end position="317"/>
    </location>
</feature>
<keyword evidence="2" id="KW-1133">Transmembrane helix</keyword>
<keyword evidence="2" id="KW-0472">Membrane</keyword>
<feature type="transmembrane region" description="Helical" evidence="2">
    <location>
        <begin position="59"/>
        <end position="81"/>
    </location>
</feature>
<name>A0AAE0YGE4_9GAST</name>
<dbReference type="EMBL" id="JAWDGP010006256">
    <property type="protein sequence ID" value="KAK3744487.1"/>
    <property type="molecule type" value="Genomic_DNA"/>
</dbReference>
<feature type="region of interest" description="Disordered" evidence="1">
    <location>
        <begin position="199"/>
        <end position="219"/>
    </location>
</feature>
<feature type="region of interest" description="Disordered" evidence="1">
    <location>
        <begin position="270"/>
        <end position="317"/>
    </location>
</feature>
<gene>
    <name evidence="3" type="ORF">RRG08_065532</name>
</gene>